<evidence type="ECO:0000313" key="2">
    <source>
        <dbReference type="EMBL" id="BAK83716.1"/>
    </source>
</evidence>
<organism evidence="2 3">
    <name type="scientific">Komagataeibacter medellinensis (strain NBRC 3288 / BCRC 11682 / LMG 1693 / Kondo 51)</name>
    <name type="common">Gluconacetobacter medellinensis</name>
    <dbReference type="NCBI Taxonomy" id="634177"/>
    <lineage>
        <taxon>Bacteria</taxon>
        <taxon>Pseudomonadati</taxon>
        <taxon>Pseudomonadota</taxon>
        <taxon>Alphaproteobacteria</taxon>
        <taxon>Acetobacterales</taxon>
        <taxon>Acetobacteraceae</taxon>
        <taxon>Komagataeibacter</taxon>
    </lineage>
</organism>
<dbReference type="EMBL" id="AP012159">
    <property type="protein sequence ID" value="BAK83716.1"/>
    <property type="molecule type" value="Genomic_DNA"/>
</dbReference>
<feature type="compositionally biased region" description="Gly residues" evidence="1">
    <location>
        <begin position="119"/>
        <end position="129"/>
    </location>
</feature>
<reference evidence="3" key="1">
    <citation type="journal article" date="2011" name="J. Bacteriol.">
        <title>Complete genome sequence of NBRC 3288, a unique cellulose-nonproducing strain of Gluconacetobacter xylinus isolated from vinegar.</title>
        <authorList>
            <person name="Ogino H."/>
            <person name="Azuma Y."/>
            <person name="Hosoyama A."/>
            <person name="Nakazawa H."/>
            <person name="Matsutani M."/>
            <person name="Hasegawa A."/>
            <person name="Otsuyama K."/>
            <person name="Matsushita K."/>
            <person name="Fujita N."/>
            <person name="Shirai M."/>
        </authorList>
    </citation>
    <scope>NUCLEOTIDE SEQUENCE [LARGE SCALE GENOMIC DNA]</scope>
    <source>
        <strain evidence="3">NBRC 3288 / BCRC 11682 / LMG 1693</strain>
    </source>
</reference>
<proteinExistence type="predicted"/>
<dbReference type="HOGENOM" id="CLU_1308776_0_0_5"/>
<dbReference type="Proteomes" id="UP000009044">
    <property type="component" value="Chromosome"/>
</dbReference>
<dbReference type="KEGG" id="gxy:GLX_13040"/>
<evidence type="ECO:0000313" key="3">
    <source>
        <dbReference type="Proteomes" id="UP000009044"/>
    </source>
</evidence>
<feature type="region of interest" description="Disordered" evidence="1">
    <location>
        <begin position="115"/>
        <end position="134"/>
    </location>
</feature>
<gene>
    <name evidence="2" type="ordered locus">GLX_13040</name>
</gene>
<protein>
    <submittedName>
        <fullName evidence="2">Uncharacterized protein</fullName>
    </submittedName>
</protein>
<accession>G2I6G9</accession>
<evidence type="ECO:0000256" key="1">
    <source>
        <dbReference type="SAM" id="MobiDB-lite"/>
    </source>
</evidence>
<dbReference type="STRING" id="634177.GLX_13040"/>
<dbReference type="PATRIC" id="fig|634177.7.peg.1499"/>
<name>G2I6G9_KOMMN</name>
<sequence>MASVVILAVSITVRTISTVAWTVRPVPFHDNHAPAHVFHAAWHTRVTCVAELSRSACRRGNVDLSRQVFPCRCETPWSTHHGMQRERSQMSVYMKKSLVALAIGVMLAGSAGAAQARGQSGGSTAGGYMPGETAGQSAAAGVSRYSAPETGAGGDMPQFGQEGNGEADQMTGAMMMPGSASGSRAPGMTDGSYSNMNIGGEDSALLPGVN</sequence>
<feature type="region of interest" description="Disordered" evidence="1">
    <location>
        <begin position="139"/>
        <end position="210"/>
    </location>
</feature>
<dbReference type="AlphaFoldDB" id="G2I6G9"/>